<name>A0A5S9EQF8_9CAUD</name>
<organism evidence="1 2">
    <name type="scientific">Tenacibaculum phage PTm1</name>
    <dbReference type="NCBI Taxonomy" id="2547425"/>
    <lineage>
        <taxon>Viruses</taxon>
        <taxon>Duplodnaviria</taxon>
        <taxon>Heunggongvirae</taxon>
        <taxon>Uroviricota</taxon>
        <taxon>Caudoviricetes</taxon>
        <taxon>Shirahamavirus</taxon>
        <taxon>Shirahamavirus PTm1</taxon>
    </lineage>
</organism>
<dbReference type="KEGG" id="vg:55802808"/>
<evidence type="ECO:0000313" key="2">
    <source>
        <dbReference type="Proteomes" id="UP000422648"/>
    </source>
</evidence>
<evidence type="ECO:0000313" key="1">
    <source>
        <dbReference type="EMBL" id="BBI90395.1"/>
    </source>
</evidence>
<protein>
    <submittedName>
        <fullName evidence="1">Uncharacterized protein</fullName>
    </submittedName>
</protein>
<keyword evidence="2" id="KW-1185">Reference proteome</keyword>
<dbReference type="GeneID" id="55802808"/>
<proteinExistence type="predicted"/>
<dbReference type="Proteomes" id="UP000422648">
    <property type="component" value="Segment"/>
</dbReference>
<accession>A0A5S9EQF8</accession>
<dbReference type="EMBL" id="AP019524">
    <property type="protein sequence ID" value="BBI90395.1"/>
    <property type="molecule type" value="Genomic_DNA"/>
</dbReference>
<reference evidence="1 2" key="1">
    <citation type="journal article" date="2019" name="Arch. Virol.">
        <title>A novel jumbo Tenacibaculum maritimum lytic phage with head-fiber-like appendages.</title>
        <authorList>
            <person name="Kawato Y."/>
            <person name="Istiqomah I."/>
            <person name="Gaafar A.Y."/>
            <person name="Hanaoka M."/>
            <person name="Ishimaru K."/>
            <person name="Yasuike M."/>
            <person name="Nishiki I."/>
            <person name="Nakamura Y."/>
            <person name="Fujiwara A."/>
            <person name="Nakai T."/>
        </authorList>
    </citation>
    <scope>NUCLEOTIDE SEQUENCE [LARGE SCALE GENOMIC DNA]</scope>
    <source>
        <strain evidence="1 2">PTm1</strain>
    </source>
</reference>
<dbReference type="RefSeq" id="YP_009873687.1">
    <property type="nucleotide sequence ID" value="NC_049340.1"/>
</dbReference>
<sequence>MFKNSIEQQLESTGRQHENAVALSNAYLKALTTQEEEVSVDLKNADGTTSNVRVKTNSKIWAELERLRATVLNISGISKDRQNTLVSLDDKTSFREIFVQNFDRAYSKPKASEITLDSGIKIETNGIVESLLSPLTTVEASLAQRFLEANEVVVTKFIITAGDFTKFTDGETYSSVRQKLLNTANGYKYKTVEYLLDTVKRNTRFYGEFNVVSQVSNTDGTVTAVLNTLKYSDKLNSVENSRELVVGNKLVSTDGTSRWNVTAIDIPNNKITIKVEAGYSPLQTGTGTLSILSVDTNETRKVRIPVKLKEKSIMFISPVNKHTNAESPYSEAKLFDSSKYTVSVGNNTFTFDEYFASKVADLGSYFESIVRESAIPASLGEKPLKPTLDVNTFNIVQINRHLTNTPESDKLKKLNSDYKRTDSEISVLNNKISEINARIAKGNYSSSALKAKDEATLSTLIKLRLRSLHIYHHW</sequence>